<dbReference type="InterPro" id="IPR010644">
    <property type="entry name" value="ChdC/CLD"/>
</dbReference>
<evidence type="ECO:0000256" key="3">
    <source>
        <dbReference type="ARBA" id="ARBA00023004"/>
    </source>
</evidence>
<gene>
    <name evidence="4" type="ORF">BGE01nite_13420</name>
</gene>
<dbReference type="AlphaFoldDB" id="A0A512M6T6"/>
<dbReference type="GO" id="GO:0004601">
    <property type="term" value="F:peroxidase activity"/>
    <property type="evidence" value="ECO:0007669"/>
    <property type="project" value="UniProtKB-KW"/>
</dbReference>
<keyword evidence="5" id="KW-1185">Reference proteome</keyword>
<comment type="caution">
    <text evidence="4">The sequence shown here is derived from an EMBL/GenBank/DDBJ whole genome shotgun (WGS) entry which is preliminary data.</text>
</comment>
<keyword evidence="3" id="KW-0408">Iron</keyword>
<dbReference type="PANTHER" id="PTHR36843">
    <property type="entry name" value="HEME-DEPENDENT PEROXIDASE YWFI-RELATED"/>
    <property type="match status" value="1"/>
</dbReference>
<keyword evidence="4" id="KW-0575">Peroxidase</keyword>
<evidence type="ECO:0000256" key="1">
    <source>
        <dbReference type="ARBA" id="ARBA00022617"/>
    </source>
</evidence>
<dbReference type="InterPro" id="IPR011008">
    <property type="entry name" value="Dimeric_a/b-barrel"/>
</dbReference>
<dbReference type="Gene3D" id="3.30.70.1030">
    <property type="entry name" value="Apc35880, domain 1"/>
    <property type="match status" value="2"/>
</dbReference>
<dbReference type="EMBL" id="BKAG01000007">
    <property type="protein sequence ID" value="GEP42051.1"/>
    <property type="molecule type" value="Genomic_DNA"/>
</dbReference>
<evidence type="ECO:0000313" key="4">
    <source>
        <dbReference type="EMBL" id="GEP42051.1"/>
    </source>
</evidence>
<sequence>MGKTSPFLRLDPARKHGKQLPVTFTSTNRPSMSPIIPQEGWIVQHLFYNLDHGFWAALTPEEKAERTTRLAETLQRIRSHPKTQLLSFSMVSPKADLGIMLLTPDLQDANRFEKELTLALGPEMLNPTYSYLSMTEWTEYSEKEEEASERIARTENLEAGSEAHAKRMAEWKGHMDKYFNDRLYPNMPDWQVMCFYPMSKRRNVGANWYANDFATRRELMQGHARTGRKYSGKVRQLITGSTGLDSHEWGVTLFAHDVFQIKSIVYEMRWDEVTTQYGEFGDFYIGIQLNGDELLQRLQLA</sequence>
<dbReference type="Proteomes" id="UP000321577">
    <property type="component" value="Unassembled WGS sequence"/>
</dbReference>
<keyword evidence="1" id="KW-0349">Heme</keyword>
<dbReference type="SUPFAM" id="SSF54909">
    <property type="entry name" value="Dimeric alpha+beta barrel"/>
    <property type="match status" value="1"/>
</dbReference>
<dbReference type="GO" id="GO:0020037">
    <property type="term" value="F:heme binding"/>
    <property type="evidence" value="ECO:0007669"/>
    <property type="project" value="InterPro"/>
</dbReference>
<keyword evidence="4" id="KW-0560">Oxidoreductase</keyword>
<reference evidence="4 5" key="1">
    <citation type="submission" date="2019-07" db="EMBL/GenBank/DDBJ databases">
        <title>Whole genome shotgun sequence of Brevifollis gellanilyticus NBRC 108608.</title>
        <authorList>
            <person name="Hosoyama A."/>
            <person name="Uohara A."/>
            <person name="Ohji S."/>
            <person name="Ichikawa N."/>
        </authorList>
    </citation>
    <scope>NUCLEOTIDE SEQUENCE [LARGE SCALE GENOMIC DNA]</scope>
    <source>
        <strain evidence="4 5">NBRC 108608</strain>
    </source>
</reference>
<proteinExistence type="predicted"/>
<dbReference type="GO" id="GO:0046872">
    <property type="term" value="F:metal ion binding"/>
    <property type="evidence" value="ECO:0007669"/>
    <property type="project" value="UniProtKB-KW"/>
</dbReference>
<evidence type="ECO:0000313" key="5">
    <source>
        <dbReference type="Proteomes" id="UP000321577"/>
    </source>
</evidence>
<dbReference type="PANTHER" id="PTHR36843:SF1">
    <property type="entry name" value="COPROHEME DECARBOXYLASE"/>
    <property type="match status" value="1"/>
</dbReference>
<keyword evidence="2" id="KW-0479">Metal-binding</keyword>
<protein>
    <submittedName>
        <fullName evidence="4">Putative heme-dependent peroxidase</fullName>
    </submittedName>
</protein>
<organism evidence="4 5">
    <name type="scientific">Brevifollis gellanilyticus</name>
    <dbReference type="NCBI Taxonomy" id="748831"/>
    <lineage>
        <taxon>Bacteria</taxon>
        <taxon>Pseudomonadati</taxon>
        <taxon>Verrucomicrobiota</taxon>
        <taxon>Verrucomicrobiia</taxon>
        <taxon>Verrucomicrobiales</taxon>
        <taxon>Verrucomicrobiaceae</taxon>
    </lineage>
</organism>
<accession>A0A512M6T6</accession>
<dbReference type="NCBIfam" id="NF008913">
    <property type="entry name" value="PRK12276.1"/>
    <property type="match status" value="1"/>
</dbReference>
<dbReference type="Pfam" id="PF06778">
    <property type="entry name" value="Chlor_dismutase"/>
    <property type="match status" value="1"/>
</dbReference>
<evidence type="ECO:0000256" key="2">
    <source>
        <dbReference type="ARBA" id="ARBA00022723"/>
    </source>
</evidence>
<name>A0A512M6T6_9BACT</name>